<evidence type="ECO:0000256" key="2">
    <source>
        <dbReference type="SAM" id="Phobius"/>
    </source>
</evidence>
<evidence type="ECO:0000313" key="3">
    <source>
        <dbReference type="EMBL" id="GAA0905403.1"/>
    </source>
</evidence>
<feature type="transmembrane region" description="Helical" evidence="2">
    <location>
        <begin position="69"/>
        <end position="90"/>
    </location>
</feature>
<organism evidence="3 4">
    <name type="scientific">Pseudonocardia zijingensis</name>
    <dbReference type="NCBI Taxonomy" id="153376"/>
    <lineage>
        <taxon>Bacteria</taxon>
        <taxon>Bacillati</taxon>
        <taxon>Actinomycetota</taxon>
        <taxon>Actinomycetes</taxon>
        <taxon>Pseudonocardiales</taxon>
        <taxon>Pseudonocardiaceae</taxon>
        <taxon>Pseudonocardia</taxon>
    </lineage>
</organism>
<gene>
    <name evidence="3" type="ORF">GCM10009559_73380</name>
</gene>
<feature type="transmembrane region" description="Helical" evidence="2">
    <location>
        <begin position="45"/>
        <end position="63"/>
    </location>
</feature>
<protein>
    <submittedName>
        <fullName evidence="3">Uncharacterized protein</fullName>
    </submittedName>
</protein>
<keyword evidence="2" id="KW-0472">Membrane</keyword>
<keyword evidence="2" id="KW-0812">Transmembrane</keyword>
<keyword evidence="2" id="KW-1133">Transmembrane helix</keyword>
<dbReference type="EMBL" id="BAAAHP010000279">
    <property type="protein sequence ID" value="GAA0905403.1"/>
    <property type="molecule type" value="Genomic_DNA"/>
</dbReference>
<sequence length="98" mass="10775">MMERQQDGRRRRTRADYERGLPDYHDPTAGFGGAAPTYSALTLRAVLAAFGLVFAVGAAWIGFAYDFPLLAWAMVVVAAIALGDLAWVLYRKRRGEPG</sequence>
<keyword evidence="4" id="KW-1185">Reference proteome</keyword>
<proteinExistence type="predicted"/>
<evidence type="ECO:0000256" key="1">
    <source>
        <dbReference type="SAM" id="MobiDB-lite"/>
    </source>
</evidence>
<dbReference type="Proteomes" id="UP001499967">
    <property type="component" value="Unassembled WGS sequence"/>
</dbReference>
<evidence type="ECO:0000313" key="4">
    <source>
        <dbReference type="Proteomes" id="UP001499967"/>
    </source>
</evidence>
<reference evidence="4" key="1">
    <citation type="journal article" date="2019" name="Int. J. Syst. Evol. Microbiol.">
        <title>The Global Catalogue of Microorganisms (GCM) 10K type strain sequencing project: providing services to taxonomists for standard genome sequencing and annotation.</title>
        <authorList>
            <consortium name="The Broad Institute Genomics Platform"/>
            <consortium name="The Broad Institute Genome Sequencing Center for Infectious Disease"/>
            <person name="Wu L."/>
            <person name="Ma J."/>
        </authorList>
    </citation>
    <scope>NUCLEOTIDE SEQUENCE [LARGE SCALE GENOMIC DNA]</scope>
    <source>
        <strain evidence="4">JCM 11117</strain>
    </source>
</reference>
<accession>A0ABP3YTC1</accession>
<comment type="caution">
    <text evidence="3">The sequence shown here is derived from an EMBL/GenBank/DDBJ whole genome shotgun (WGS) entry which is preliminary data.</text>
</comment>
<name>A0ABP3YTC1_9PSEU</name>
<feature type="region of interest" description="Disordered" evidence="1">
    <location>
        <begin position="1"/>
        <end position="21"/>
    </location>
</feature>